<dbReference type="Proteomes" id="UP000077407">
    <property type="component" value="Unassembled WGS sequence"/>
</dbReference>
<evidence type="ECO:0000313" key="1">
    <source>
        <dbReference type="EMBL" id="OAA90875.1"/>
    </source>
</evidence>
<reference evidence="1 2" key="1">
    <citation type="journal article" date="2015" name="Biotechnol. Bioeng.">
        <title>Genome sequence and phenotypic characterization of Caulobacter segnis.</title>
        <authorList>
            <person name="Patel S."/>
            <person name="Fletcher B."/>
            <person name="Scott D.C."/>
            <person name="Ely B."/>
        </authorList>
    </citation>
    <scope>NUCLEOTIDE SEQUENCE [LARGE SCALE GENOMIC DNA]</scope>
    <source>
        <strain evidence="1 2">ERI-2</strain>
    </source>
</reference>
<accession>A0A162J667</accession>
<evidence type="ECO:0000313" key="2">
    <source>
        <dbReference type="Proteomes" id="UP000077407"/>
    </source>
</evidence>
<gene>
    <name evidence="1" type="ORF">WY13_00941</name>
</gene>
<name>A0A162J667_9CLOT</name>
<dbReference type="PATRIC" id="fig|1538.10.peg.1446"/>
<organism evidence="1 2">
    <name type="scientific">Clostridium ljungdahlii</name>
    <dbReference type="NCBI Taxonomy" id="1538"/>
    <lineage>
        <taxon>Bacteria</taxon>
        <taxon>Bacillati</taxon>
        <taxon>Bacillota</taxon>
        <taxon>Clostridia</taxon>
        <taxon>Eubacteriales</taxon>
        <taxon>Clostridiaceae</taxon>
        <taxon>Clostridium</taxon>
    </lineage>
</organism>
<proteinExistence type="predicted"/>
<dbReference type="RefSeq" id="WP_063554524.1">
    <property type="nucleotide sequence ID" value="NZ_LITT01000009.1"/>
</dbReference>
<dbReference type="AlphaFoldDB" id="A0A162J667"/>
<sequence length="70" mass="8079">MNIDKKVIASCGLCNAASLNLYEILNGIDDYVIAGINNNKPRKYKLYSTNKGIYFNWGGNRYYLHEFIRL</sequence>
<dbReference type="EMBL" id="LITT01000009">
    <property type="protein sequence ID" value="OAA90875.1"/>
    <property type="molecule type" value="Genomic_DNA"/>
</dbReference>
<protein>
    <submittedName>
        <fullName evidence="1">Uncharacterized protein</fullName>
    </submittedName>
</protein>
<comment type="caution">
    <text evidence="1">The sequence shown here is derived from an EMBL/GenBank/DDBJ whole genome shotgun (WGS) entry which is preliminary data.</text>
</comment>